<dbReference type="EMBL" id="CAJNOR010012817">
    <property type="protein sequence ID" value="CAF1669911.1"/>
    <property type="molecule type" value="Genomic_DNA"/>
</dbReference>
<dbReference type="PANTHER" id="PTHR22576:SF37">
    <property type="entry name" value="MUCOSA-ASSOCIATED LYMPHOID TISSUE LYMPHOMA TRANSLOCATION PROTEIN 1"/>
    <property type="match status" value="1"/>
</dbReference>
<evidence type="ECO:0000313" key="2">
    <source>
        <dbReference type="EMBL" id="CAF1426650.1"/>
    </source>
</evidence>
<reference evidence="3" key="1">
    <citation type="submission" date="2021-02" db="EMBL/GenBank/DDBJ databases">
        <authorList>
            <person name="Nowell W R."/>
        </authorList>
    </citation>
    <scope>NUCLEOTIDE SEQUENCE</scope>
</reference>
<gene>
    <name evidence="2" type="ORF">EDS130_LOCUS37913</name>
    <name evidence="3" type="ORF">XAT740_LOCUS58475</name>
</gene>
<evidence type="ECO:0000313" key="3">
    <source>
        <dbReference type="EMBL" id="CAF1669911.1"/>
    </source>
</evidence>
<feature type="domain" description="Peptidase C14 caspase" evidence="1">
    <location>
        <begin position="13"/>
        <end position="104"/>
    </location>
</feature>
<proteinExistence type="predicted"/>
<dbReference type="EMBL" id="CAJNOJ010000383">
    <property type="protein sequence ID" value="CAF1426650.1"/>
    <property type="molecule type" value="Genomic_DNA"/>
</dbReference>
<sequence length="124" mass="14506">MNATNSNHAIFGRKVALLIGNLNYCENDGQLYHTIDEINDVLRTINFHVEKHHDLCNSETINIFPEFSKTILDGDLVLFYFSGHGCEMDRKNYLLPIDDEFIEKKEEIENCVVHSEQILHRWLQ</sequence>
<dbReference type="GO" id="GO:0006508">
    <property type="term" value="P:proteolysis"/>
    <property type="evidence" value="ECO:0007669"/>
    <property type="project" value="InterPro"/>
</dbReference>
<dbReference type="PANTHER" id="PTHR22576">
    <property type="entry name" value="MUCOSA ASSOCIATED LYMPHOID TISSUE LYMPHOMA TRANSLOCATION PROTEIN 1/PARACASPASE"/>
    <property type="match status" value="1"/>
</dbReference>
<dbReference type="SUPFAM" id="SSF52129">
    <property type="entry name" value="Caspase-like"/>
    <property type="match status" value="1"/>
</dbReference>
<dbReference type="GO" id="GO:0004197">
    <property type="term" value="F:cysteine-type endopeptidase activity"/>
    <property type="evidence" value="ECO:0007669"/>
    <property type="project" value="InterPro"/>
</dbReference>
<protein>
    <recommendedName>
        <fullName evidence="1">Peptidase C14 caspase domain-containing protein</fullName>
    </recommendedName>
</protein>
<name>A0A816G6Q0_ADIRI</name>
<dbReference type="OrthoDB" id="412369at2759"/>
<dbReference type="InterPro" id="IPR029030">
    <property type="entry name" value="Caspase-like_dom_sf"/>
</dbReference>
<evidence type="ECO:0000259" key="1">
    <source>
        <dbReference type="Pfam" id="PF00656"/>
    </source>
</evidence>
<dbReference type="Gene3D" id="3.40.50.1460">
    <property type="match status" value="1"/>
</dbReference>
<dbReference type="InterPro" id="IPR052039">
    <property type="entry name" value="Caspase-related_regulators"/>
</dbReference>
<dbReference type="AlphaFoldDB" id="A0A816G6Q0"/>
<dbReference type="Proteomes" id="UP000663828">
    <property type="component" value="Unassembled WGS sequence"/>
</dbReference>
<comment type="caution">
    <text evidence="3">The sequence shown here is derived from an EMBL/GenBank/DDBJ whole genome shotgun (WGS) entry which is preliminary data.</text>
</comment>
<keyword evidence="4" id="KW-1185">Reference proteome</keyword>
<accession>A0A816G6Q0</accession>
<organism evidence="3 4">
    <name type="scientific">Adineta ricciae</name>
    <name type="common">Rotifer</name>
    <dbReference type="NCBI Taxonomy" id="249248"/>
    <lineage>
        <taxon>Eukaryota</taxon>
        <taxon>Metazoa</taxon>
        <taxon>Spiralia</taxon>
        <taxon>Gnathifera</taxon>
        <taxon>Rotifera</taxon>
        <taxon>Eurotatoria</taxon>
        <taxon>Bdelloidea</taxon>
        <taxon>Adinetida</taxon>
        <taxon>Adinetidae</taxon>
        <taxon>Adineta</taxon>
    </lineage>
</organism>
<evidence type="ECO:0000313" key="4">
    <source>
        <dbReference type="Proteomes" id="UP000663828"/>
    </source>
</evidence>
<dbReference type="InterPro" id="IPR011600">
    <property type="entry name" value="Pept_C14_caspase"/>
</dbReference>
<dbReference type="Pfam" id="PF00656">
    <property type="entry name" value="Peptidase_C14"/>
    <property type="match status" value="1"/>
</dbReference>
<dbReference type="Proteomes" id="UP000663852">
    <property type="component" value="Unassembled WGS sequence"/>
</dbReference>